<name>A0A1H1VB58_MUCMA</name>
<reference evidence="1 2" key="1">
    <citation type="submission" date="2016-10" db="EMBL/GenBank/DDBJ databases">
        <authorList>
            <person name="de Groot N.N."/>
        </authorList>
    </citation>
    <scope>NUCLEOTIDE SEQUENCE [LARGE SCALE GENOMIC DNA]</scope>
    <source>
        <strain evidence="1 2">MP1X4</strain>
    </source>
</reference>
<dbReference type="EMBL" id="LT629740">
    <property type="protein sequence ID" value="SDS81479.1"/>
    <property type="molecule type" value="Genomic_DNA"/>
</dbReference>
<dbReference type="RefSeq" id="WP_091371524.1">
    <property type="nucleotide sequence ID" value="NZ_LT629740.1"/>
</dbReference>
<evidence type="ECO:0000313" key="1">
    <source>
        <dbReference type="EMBL" id="SDS81479.1"/>
    </source>
</evidence>
<dbReference type="AlphaFoldDB" id="A0A1H1VB58"/>
<accession>A0A1H1VB58</accession>
<dbReference type="STRING" id="652787.SAMN05216490_1867"/>
<dbReference type="Pfam" id="PF11964">
    <property type="entry name" value="SpoIIAA-like"/>
    <property type="match status" value="1"/>
</dbReference>
<dbReference type="InterPro" id="IPR038396">
    <property type="entry name" value="SpoIIAA-like_sf"/>
</dbReference>
<dbReference type="InterPro" id="IPR021866">
    <property type="entry name" value="SpoIIAA-like"/>
</dbReference>
<dbReference type="SUPFAM" id="SSF52091">
    <property type="entry name" value="SpoIIaa-like"/>
    <property type="match status" value="1"/>
</dbReference>
<dbReference type="Gene3D" id="3.40.50.10600">
    <property type="entry name" value="SpoIIaa-like domains"/>
    <property type="match status" value="1"/>
</dbReference>
<sequence length="121" mass="13964">MLQFIKDLPSHVAGVHATGEVRDEDFERVLAPLLNEQVNSQGKINFLLVLDTKVSSFTWGALWKDLKLGLKHYRQWKRIAIVTDQREVKLFSDAFRFIIPGQSKGFPLDRLDEAVRWVSVK</sequence>
<dbReference type="OrthoDB" id="555504at2"/>
<evidence type="ECO:0000313" key="2">
    <source>
        <dbReference type="Proteomes" id="UP000199679"/>
    </source>
</evidence>
<proteinExistence type="predicted"/>
<protein>
    <submittedName>
        <fullName evidence="1">SpoIIAA-like</fullName>
    </submittedName>
</protein>
<dbReference type="InterPro" id="IPR036513">
    <property type="entry name" value="STAS_dom_sf"/>
</dbReference>
<keyword evidence="2" id="KW-1185">Reference proteome</keyword>
<gene>
    <name evidence="1" type="ORF">SAMN05216490_1867</name>
</gene>
<organism evidence="1 2">
    <name type="scientific">Mucilaginibacter mallensis</name>
    <dbReference type="NCBI Taxonomy" id="652787"/>
    <lineage>
        <taxon>Bacteria</taxon>
        <taxon>Pseudomonadati</taxon>
        <taxon>Bacteroidota</taxon>
        <taxon>Sphingobacteriia</taxon>
        <taxon>Sphingobacteriales</taxon>
        <taxon>Sphingobacteriaceae</taxon>
        <taxon>Mucilaginibacter</taxon>
    </lineage>
</organism>
<dbReference type="Proteomes" id="UP000199679">
    <property type="component" value="Chromosome I"/>
</dbReference>